<reference evidence="1" key="1">
    <citation type="submission" date="2020-06" db="EMBL/GenBank/DDBJ databases">
        <authorList>
            <person name="Li T."/>
            <person name="Hu X."/>
            <person name="Zhang T."/>
            <person name="Song X."/>
            <person name="Zhang H."/>
            <person name="Dai N."/>
            <person name="Sheng W."/>
            <person name="Hou X."/>
            <person name="Wei L."/>
        </authorList>
    </citation>
    <scope>NUCLEOTIDE SEQUENCE</scope>
    <source>
        <strain evidence="1">KEN1</strain>
        <tissue evidence="1">Leaf</tissue>
    </source>
</reference>
<dbReference type="SUPFAM" id="SSF55961">
    <property type="entry name" value="Bet v1-like"/>
    <property type="match status" value="1"/>
</dbReference>
<gene>
    <name evidence="1" type="ORF">Slati_4580200</name>
</gene>
<dbReference type="GO" id="GO:0004864">
    <property type="term" value="F:protein phosphatase inhibitor activity"/>
    <property type="evidence" value="ECO:0007669"/>
    <property type="project" value="TreeGrafter"/>
</dbReference>
<dbReference type="InterPro" id="IPR050279">
    <property type="entry name" value="Plant_def-hormone_signal"/>
</dbReference>
<dbReference type="GO" id="GO:0005634">
    <property type="term" value="C:nucleus"/>
    <property type="evidence" value="ECO:0007669"/>
    <property type="project" value="TreeGrafter"/>
</dbReference>
<dbReference type="EMBL" id="JACGWN010000054">
    <property type="protein sequence ID" value="KAL0386795.1"/>
    <property type="molecule type" value="Genomic_DNA"/>
</dbReference>
<dbReference type="GO" id="GO:0010427">
    <property type="term" value="F:abscisic acid binding"/>
    <property type="evidence" value="ECO:0007669"/>
    <property type="project" value="TreeGrafter"/>
</dbReference>
<dbReference type="GO" id="GO:0009738">
    <property type="term" value="P:abscisic acid-activated signaling pathway"/>
    <property type="evidence" value="ECO:0007669"/>
    <property type="project" value="TreeGrafter"/>
</dbReference>
<dbReference type="PANTHER" id="PTHR31213">
    <property type="entry name" value="OS08G0374000 PROTEIN-RELATED"/>
    <property type="match status" value="1"/>
</dbReference>
<evidence type="ECO:0000313" key="1">
    <source>
        <dbReference type="EMBL" id="KAL0386795.1"/>
    </source>
</evidence>
<dbReference type="GO" id="GO:0038023">
    <property type="term" value="F:signaling receptor activity"/>
    <property type="evidence" value="ECO:0007669"/>
    <property type="project" value="TreeGrafter"/>
</dbReference>
<dbReference type="GO" id="GO:0005737">
    <property type="term" value="C:cytoplasm"/>
    <property type="evidence" value="ECO:0007669"/>
    <property type="project" value="TreeGrafter"/>
</dbReference>
<reference evidence="1" key="2">
    <citation type="journal article" date="2024" name="Plant">
        <title>Genomic evolution and insights into agronomic trait innovations of Sesamum species.</title>
        <authorList>
            <person name="Miao H."/>
            <person name="Wang L."/>
            <person name="Qu L."/>
            <person name="Liu H."/>
            <person name="Sun Y."/>
            <person name="Le M."/>
            <person name="Wang Q."/>
            <person name="Wei S."/>
            <person name="Zheng Y."/>
            <person name="Lin W."/>
            <person name="Duan Y."/>
            <person name="Cao H."/>
            <person name="Xiong S."/>
            <person name="Wang X."/>
            <person name="Wei L."/>
            <person name="Li C."/>
            <person name="Ma Q."/>
            <person name="Ju M."/>
            <person name="Zhao R."/>
            <person name="Li G."/>
            <person name="Mu C."/>
            <person name="Tian Q."/>
            <person name="Mei H."/>
            <person name="Zhang T."/>
            <person name="Gao T."/>
            <person name="Zhang H."/>
        </authorList>
    </citation>
    <scope>NUCLEOTIDE SEQUENCE</scope>
    <source>
        <strain evidence="1">KEN1</strain>
    </source>
</reference>
<dbReference type="InterPro" id="IPR023393">
    <property type="entry name" value="START-like_dom_sf"/>
</dbReference>
<accession>A0AAW2S2M0</accession>
<dbReference type="AlphaFoldDB" id="A0AAW2S2M0"/>
<protein>
    <submittedName>
        <fullName evidence="1">Uncharacterized protein</fullName>
    </submittedName>
</protein>
<sequence>MVGRVWEEIEVKVPASEAWKIYGSPLLGKIVLEGLPNLFSKVEVVEGDGFVGTIVQVFLPPGTYLTLITVIIVITKHDFESGLMMITAEATMKLETGKGGSTSYKEKFTVVDDEKRVKEAEVVEGGFWIWGLHFTGSGSR</sequence>
<dbReference type="Gene3D" id="3.30.530.20">
    <property type="match status" value="1"/>
</dbReference>
<dbReference type="PANTHER" id="PTHR31213:SF19">
    <property type="entry name" value="BET V I_MAJOR LATEX PROTEIN DOMAIN-CONTAINING PROTEIN"/>
    <property type="match status" value="1"/>
</dbReference>
<comment type="caution">
    <text evidence="1">The sequence shown here is derived from an EMBL/GenBank/DDBJ whole genome shotgun (WGS) entry which is preliminary data.</text>
</comment>
<organism evidence="1">
    <name type="scientific">Sesamum latifolium</name>
    <dbReference type="NCBI Taxonomy" id="2727402"/>
    <lineage>
        <taxon>Eukaryota</taxon>
        <taxon>Viridiplantae</taxon>
        <taxon>Streptophyta</taxon>
        <taxon>Embryophyta</taxon>
        <taxon>Tracheophyta</taxon>
        <taxon>Spermatophyta</taxon>
        <taxon>Magnoliopsida</taxon>
        <taxon>eudicotyledons</taxon>
        <taxon>Gunneridae</taxon>
        <taxon>Pentapetalae</taxon>
        <taxon>asterids</taxon>
        <taxon>lamiids</taxon>
        <taxon>Lamiales</taxon>
        <taxon>Pedaliaceae</taxon>
        <taxon>Sesamum</taxon>
    </lineage>
</organism>
<name>A0AAW2S2M0_9LAMI</name>
<proteinExistence type="predicted"/>